<dbReference type="InterPro" id="IPR038577">
    <property type="entry name" value="GT10-like_C_sf"/>
</dbReference>
<name>A0A5Q5AX84_VIBPH</name>
<accession>A0A5Q5AX84</accession>
<evidence type="ECO:0000256" key="1">
    <source>
        <dbReference type="ARBA" id="ARBA00008919"/>
    </source>
</evidence>
<dbReference type="GO" id="GO:0008417">
    <property type="term" value="F:fucosyltransferase activity"/>
    <property type="evidence" value="ECO:0007669"/>
    <property type="project" value="InterPro"/>
</dbReference>
<dbReference type="Pfam" id="PF00852">
    <property type="entry name" value="Glyco_transf_10"/>
    <property type="match status" value="1"/>
</dbReference>
<dbReference type="InterPro" id="IPR055270">
    <property type="entry name" value="Glyco_tran_10_C"/>
</dbReference>
<reference evidence="5" key="1">
    <citation type="journal article" date="2019" name="Int. J. Food Microbiol.">
        <title>Developing a novel molecular serotyping system based on capsular polysaccharide synthesis gene clusters of Vibrio parahaemolyticus.</title>
        <authorList>
            <person name="Pang Y."/>
            <person name="Guo X."/>
            <person name="Tian X."/>
            <person name="Liu F."/>
            <person name="Wang L."/>
            <person name="Wu J."/>
            <person name="Zhang S."/>
            <person name="Li S."/>
            <person name="Liu B."/>
        </authorList>
    </citation>
    <scope>NUCLEOTIDE SEQUENCE</scope>
    <source>
        <strain evidence="5">G2944</strain>
    </source>
</reference>
<dbReference type="AlphaFoldDB" id="A0A5Q5AX84"/>
<dbReference type="RefSeq" id="WP_025508072.1">
    <property type="nucleotide sequence ID" value="NZ_CP099934.1"/>
</dbReference>
<evidence type="ECO:0000313" key="5">
    <source>
        <dbReference type="EMBL" id="QEQ70807.1"/>
    </source>
</evidence>
<keyword evidence="3" id="KW-0808">Transferase</keyword>
<dbReference type="PANTHER" id="PTHR11929:SF194">
    <property type="entry name" value="ALPHA-(1,3)-FUCOSYLTRANSFERASE 10"/>
    <property type="match status" value="1"/>
</dbReference>
<dbReference type="PANTHER" id="PTHR11929">
    <property type="entry name" value="ALPHA- 1,3 -FUCOSYLTRANSFERASE"/>
    <property type="match status" value="1"/>
</dbReference>
<keyword evidence="2" id="KW-0328">Glycosyltransferase</keyword>
<proteinExistence type="inferred from homology"/>
<dbReference type="InterPro" id="IPR001503">
    <property type="entry name" value="Glyco_trans_10"/>
</dbReference>
<dbReference type="Gene3D" id="3.40.50.11660">
    <property type="entry name" value="Glycosyl transferase family 10, C-terminal domain"/>
    <property type="match status" value="1"/>
</dbReference>
<organism evidence="5">
    <name type="scientific">Vibrio parahaemolyticus</name>
    <dbReference type="NCBI Taxonomy" id="670"/>
    <lineage>
        <taxon>Bacteria</taxon>
        <taxon>Pseudomonadati</taxon>
        <taxon>Pseudomonadota</taxon>
        <taxon>Gammaproteobacteria</taxon>
        <taxon>Vibrionales</taxon>
        <taxon>Vibrionaceae</taxon>
        <taxon>Vibrio</taxon>
    </lineage>
</organism>
<evidence type="ECO:0000256" key="3">
    <source>
        <dbReference type="ARBA" id="ARBA00022679"/>
    </source>
</evidence>
<dbReference type="EMBL" id="MK455085">
    <property type="protein sequence ID" value="QEQ70807.1"/>
    <property type="molecule type" value="Genomic_DNA"/>
</dbReference>
<protein>
    <submittedName>
        <fullName evidence="5">WclM</fullName>
    </submittedName>
</protein>
<evidence type="ECO:0000259" key="4">
    <source>
        <dbReference type="Pfam" id="PF00852"/>
    </source>
</evidence>
<comment type="similarity">
    <text evidence="1">Belongs to the glycosyltransferase 10 family.</text>
</comment>
<dbReference type="GO" id="GO:0016020">
    <property type="term" value="C:membrane"/>
    <property type="evidence" value="ECO:0007669"/>
    <property type="project" value="InterPro"/>
</dbReference>
<feature type="domain" description="Fucosyltransferase C-terminal" evidence="4">
    <location>
        <begin position="212"/>
        <end position="306"/>
    </location>
</feature>
<dbReference type="SUPFAM" id="SSF53756">
    <property type="entry name" value="UDP-Glycosyltransferase/glycogen phosphorylase"/>
    <property type="match status" value="1"/>
</dbReference>
<evidence type="ECO:0000256" key="2">
    <source>
        <dbReference type="ARBA" id="ARBA00022676"/>
    </source>
</evidence>
<sequence length="336" mass="39945">MKVALAITYHTNNKIFDLSDKAINRDNGVYPFFLLKEKLKEKGIDISTSDINTPEKSDLTIYFDYQKKLGFSKKNYLFLFESNVIRPLGWDSNIHDKFDKVFTWSTPLIDNVKYYETAYTHLFPNLEEIENIKVCFKDKKLVTLISGNKSVDHENELYSKRVDVIKWFEKNNIFDFEFYGIGWDRPRSNNKYLNYLFSKNTFLNSFFYRYKSYKGSVESKTHTLKNYKFCICFENAQMIEGYITEKIFDCFFSATVPIYWGAPDIDKFIPKDCYIDFRDFLSLEDLYEHISNMNECDYEKYINSAKNFLDSSNSNKFKCEYFVDNLVEHIVNDIKG</sequence>